<reference evidence="2 3" key="1">
    <citation type="submission" date="2019-07" db="EMBL/GenBank/DDBJ databases">
        <authorList>
            <person name="Jastrzebski P J."/>
            <person name="Paukszto L."/>
            <person name="Jastrzebski P J."/>
        </authorList>
    </citation>
    <scope>NUCLEOTIDE SEQUENCE [LARGE SCALE GENOMIC DNA]</scope>
    <source>
        <strain evidence="2 3">WMS-il1</strain>
    </source>
</reference>
<dbReference type="AlphaFoldDB" id="A0A564YEB9"/>
<organism evidence="2 3">
    <name type="scientific">Hymenolepis diminuta</name>
    <name type="common">Rat tapeworm</name>
    <dbReference type="NCBI Taxonomy" id="6216"/>
    <lineage>
        <taxon>Eukaryota</taxon>
        <taxon>Metazoa</taxon>
        <taxon>Spiralia</taxon>
        <taxon>Lophotrochozoa</taxon>
        <taxon>Platyhelminthes</taxon>
        <taxon>Cestoda</taxon>
        <taxon>Eucestoda</taxon>
        <taxon>Cyclophyllidea</taxon>
        <taxon>Hymenolepididae</taxon>
        <taxon>Hymenolepis</taxon>
    </lineage>
</organism>
<dbReference type="EMBL" id="CABIJS010000177">
    <property type="protein sequence ID" value="VUZ45627.1"/>
    <property type="molecule type" value="Genomic_DNA"/>
</dbReference>
<protein>
    <submittedName>
        <fullName evidence="2">Uncharacterized protein</fullName>
    </submittedName>
</protein>
<gene>
    <name evidence="1" type="ORF">WMSIL1_LOCUS5497</name>
    <name evidence="2" type="ORF">WMSIL1_LOCUS5512</name>
</gene>
<dbReference type="Proteomes" id="UP000321570">
    <property type="component" value="Unassembled WGS sequence"/>
</dbReference>
<keyword evidence="3" id="KW-1185">Reference proteome</keyword>
<sequence>MLKKLHSEQLQVVIEGNPTCTTREMSKIFKVSRHMTKYREMKRHGWEGLKDRKMALPPHNLSEINKQQSVICCVSLCSCELQAPFLD</sequence>
<name>A0A564YEB9_HYMDI</name>
<evidence type="ECO:0000313" key="2">
    <source>
        <dbReference type="EMBL" id="VUZ45627.1"/>
    </source>
</evidence>
<accession>A0A564YEB9</accession>
<proteinExistence type="predicted"/>
<evidence type="ECO:0000313" key="1">
    <source>
        <dbReference type="EMBL" id="VUZ45625.1"/>
    </source>
</evidence>
<evidence type="ECO:0000313" key="3">
    <source>
        <dbReference type="Proteomes" id="UP000321570"/>
    </source>
</evidence>
<dbReference type="EMBL" id="CABIJS010000177">
    <property type="protein sequence ID" value="VUZ45625.1"/>
    <property type="molecule type" value="Genomic_DNA"/>
</dbReference>